<dbReference type="Gene3D" id="1.20.120.530">
    <property type="entry name" value="GntR ligand-binding domain-like"/>
    <property type="match status" value="1"/>
</dbReference>
<dbReference type="InterPro" id="IPR036388">
    <property type="entry name" value="WH-like_DNA-bd_sf"/>
</dbReference>
<evidence type="ECO:0000313" key="7">
    <source>
        <dbReference type="Proteomes" id="UP001071230"/>
    </source>
</evidence>
<evidence type="ECO:0000313" key="5">
    <source>
        <dbReference type="EMBL" id="CAA7602052.1"/>
    </source>
</evidence>
<evidence type="ECO:0000256" key="1">
    <source>
        <dbReference type="ARBA" id="ARBA00023015"/>
    </source>
</evidence>
<dbReference type="SMART" id="SM00345">
    <property type="entry name" value="HTH_GNTR"/>
    <property type="match status" value="1"/>
</dbReference>
<dbReference type="SMART" id="SM00895">
    <property type="entry name" value="FCD"/>
    <property type="match status" value="1"/>
</dbReference>
<name>A0A8S0WGP5_9FIRM</name>
<evidence type="ECO:0000259" key="4">
    <source>
        <dbReference type="PROSITE" id="PS50949"/>
    </source>
</evidence>
<dbReference type="PRINTS" id="PR00035">
    <property type="entry name" value="HTHGNTR"/>
</dbReference>
<dbReference type="InterPro" id="IPR036390">
    <property type="entry name" value="WH_DNA-bd_sf"/>
</dbReference>
<dbReference type="PANTHER" id="PTHR43537:SF5">
    <property type="entry name" value="UXU OPERON TRANSCRIPTIONAL REGULATOR"/>
    <property type="match status" value="1"/>
</dbReference>
<keyword evidence="1" id="KW-0805">Transcription regulation</keyword>
<keyword evidence="3" id="KW-0804">Transcription</keyword>
<protein>
    <submittedName>
        <fullName evidence="5">GntR bacterial regulatory protein HTH signature</fullName>
    </submittedName>
    <submittedName>
        <fullName evidence="6">HTH-type transcriptional regulator LutR</fullName>
    </submittedName>
</protein>
<accession>A0A8S0WGP5</accession>
<organism evidence="5">
    <name type="scientific">Acididesulfobacillus acetoxydans</name>
    <dbReference type="NCBI Taxonomy" id="1561005"/>
    <lineage>
        <taxon>Bacteria</taxon>
        <taxon>Bacillati</taxon>
        <taxon>Bacillota</taxon>
        <taxon>Clostridia</taxon>
        <taxon>Eubacteriales</taxon>
        <taxon>Peptococcaceae</taxon>
        <taxon>Acididesulfobacillus</taxon>
    </lineage>
</organism>
<reference evidence="6" key="1">
    <citation type="submission" date="2014-11" db="EMBL/GenBank/DDBJ databases">
        <authorList>
            <person name="Hornung B.V."/>
        </authorList>
    </citation>
    <scope>NUCLEOTIDE SEQUENCE</scope>
    <source>
        <strain evidence="6">INE</strain>
    </source>
</reference>
<dbReference type="Proteomes" id="UP000836597">
    <property type="component" value="Chromosome"/>
</dbReference>
<dbReference type="PROSITE" id="PS50949">
    <property type="entry name" value="HTH_GNTR"/>
    <property type="match status" value="1"/>
</dbReference>
<dbReference type="Pfam" id="PF00392">
    <property type="entry name" value="GntR"/>
    <property type="match status" value="1"/>
</dbReference>
<dbReference type="InterPro" id="IPR008920">
    <property type="entry name" value="TF_FadR/GntR_C"/>
</dbReference>
<dbReference type="GO" id="GO:0003700">
    <property type="term" value="F:DNA-binding transcription factor activity"/>
    <property type="evidence" value="ECO:0007669"/>
    <property type="project" value="InterPro"/>
</dbReference>
<evidence type="ECO:0000256" key="2">
    <source>
        <dbReference type="ARBA" id="ARBA00023125"/>
    </source>
</evidence>
<dbReference type="Proteomes" id="UP001071230">
    <property type="component" value="Unassembled WGS sequence"/>
</dbReference>
<gene>
    <name evidence="6" type="ORF">DEACI_2580</name>
    <name evidence="5" type="ORF">DEACI_2724</name>
</gene>
<feature type="domain" description="HTH gntR-type" evidence="4">
    <location>
        <begin position="12"/>
        <end position="80"/>
    </location>
</feature>
<dbReference type="InterPro" id="IPR000524">
    <property type="entry name" value="Tscrpt_reg_HTH_GntR"/>
</dbReference>
<proteinExistence type="predicted"/>
<evidence type="ECO:0000256" key="3">
    <source>
        <dbReference type="ARBA" id="ARBA00023163"/>
    </source>
</evidence>
<keyword evidence="7" id="KW-1185">Reference proteome</keyword>
<dbReference type="GO" id="GO:0003677">
    <property type="term" value="F:DNA binding"/>
    <property type="evidence" value="ECO:0007669"/>
    <property type="project" value="UniProtKB-KW"/>
</dbReference>
<dbReference type="InterPro" id="IPR011711">
    <property type="entry name" value="GntR_C"/>
</dbReference>
<dbReference type="PANTHER" id="PTHR43537">
    <property type="entry name" value="TRANSCRIPTIONAL REGULATOR, GNTR FAMILY"/>
    <property type="match status" value="1"/>
</dbReference>
<dbReference type="EMBL" id="LR746496">
    <property type="protein sequence ID" value="CAA7602052.1"/>
    <property type="molecule type" value="Genomic_DNA"/>
</dbReference>
<sequence length="237" mass="27019">MTDLELKPIKTRKIYEEIAEQLRKLVAGGKLKPGDRLPSERELAERLQVSRASVREALSALEMMGLVEVRSGEGTYVRHVNMDSVVAPLAWVLALEKDTVEQLMEVRKILETQAVRLAAERAEEPEIREMSEALEIMRQDLETGELGEVADHRFHFAVTQATHNQILVRIMNSISDTMHQTLKISRRKMFSSKSMLEKLYHEHAGILEAVRERDAAKASQRMLDHLIGVENETLKDL</sequence>
<dbReference type="SUPFAM" id="SSF48008">
    <property type="entry name" value="GntR ligand-binding domain-like"/>
    <property type="match status" value="1"/>
</dbReference>
<dbReference type="Gene3D" id="1.10.10.10">
    <property type="entry name" value="Winged helix-like DNA-binding domain superfamily/Winged helix DNA-binding domain"/>
    <property type="match status" value="1"/>
</dbReference>
<reference evidence="5" key="2">
    <citation type="submission" date="2020-01" db="EMBL/GenBank/DDBJ databases">
        <authorList>
            <person name="Hornung B."/>
        </authorList>
    </citation>
    <scope>NUCLEOTIDE SEQUENCE</scope>
    <source>
        <strain evidence="5">PacBioINE</strain>
    </source>
</reference>
<dbReference type="EMBL" id="CDGJ01000078">
    <property type="protein sequence ID" value="CEJ08105.1"/>
    <property type="molecule type" value="Genomic_DNA"/>
</dbReference>
<dbReference type="Pfam" id="PF07729">
    <property type="entry name" value="FCD"/>
    <property type="match status" value="1"/>
</dbReference>
<dbReference type="CDD" id="cd07377">
    <property type="entry name" value="WHTH_GntR"/>
    <property type="match status" value="1"/>
</dbReference>
<dbReference type="KEGG" id="aacx:DEACI_2724"/>
<evidence type="ECO:0000313" key="6">
    <source>
        <dbReference type="EMBL" id="CEJ08105.1"/>
    </source>
</evidence>
<keyword evidence="2" id="KW-0238">DNA-binding</keyword>
<dbReference type="SUPFAM" id="SSF46785">
    <property type="entry name" value="Winged helix' DNA-binding domain"/>
    <property type="match status" value="1"/>
</dbReference>
<dbReference type="AlphaFoldDB" id="A0A8S0WGP5"/>